<comment type="cofactor">
    <cofactor evidence="9">
        <name>[4Fe-4S] cluster</name>
        <dbReference type="ChEBI" id="CHEBI:49883"/>
    </cofactor>
    <text evidence="9">Binds 1 [4Fe-4S] cluster.</text>
</comment>
<evidence type="ECO:0000256" key="5">
    <source>
        <dbReference type="ARBA" id="ARBA00022723"/>
    </source>
</evidence>
<dbReference type="InterPro" id="IPR016558">
    <property type="entry name" value="DNA_primase_lsu_euk"/>
</dbReference>
<evidence type="ECO:0000256" key="8">
    <source>
        <dbReference type="ARBA" id="ARBA00023125"/>
    </source>
</evidence>
<gene>
    <name evidence="13" type="ORF">DRE_07520</name>
</gene>
<dbReference type="Pfam" id="PF26466">
    <property type="entry name" value="DNA_primase_lrg_N"/>
    <property type="match status" value="1"/>
</dbReference>
<keyword evidence="2 9" id="KW-0004">4Fe-4S</keyword>
<evidence type="ECO:0000256" key="2">
    <source>
        <dbReference type="ARBA" id="ARBA00022485"/>
    </source>
</evidence>
<dbReference type="InterPro" id="IPR007238">
    <property type="entry name" value="DNA_primase_lsu_euk/arc"/>
</dbReference>
<dbReference type="GO" id="GO:0046872">
    <property type="term" value="F:metal ion binding"/>
    <property type="evidence" value="ECO:0007669"/>
    <property type="project" value="UniProtKB-UniRule"/>
</dbReference>
<evidence type="ECO:0000256" key="9">
    <source>
        <dbReference type="PIRNR" id="PIRNR009449"/>
    </source>
</evidence>
<feature type="region of interest" description="Disordered" evidence="11">
    <location>
        <begin position="1"/>
        <end position="25"/>
    </location>
</feature>
<keyword evidence="8 9" id="KW-0238">DNA-binding</keyword>
<keyword evidence="4 9" id="KW-0235">DNA replication</keyword>
<evidence type="ECO:0000256" key="1">
    <source>
        <dbReference type="ARBA" id="ARBA00010564"/>
    </source>
</evidence>
<organism evidence="13 14">
    <name type="scientific">Drechslerella stenobrocha 248</name>
    <dbReference type="NCBI Taxonomy" id="1043628"/>
    <lineage>
        <taxon>Eukaryota</taxon>
        <taxon>Fungi</taxon>
        <taxon>Dikarya</taxon>
        <taxon>Ascomycota</taxon>
        <taxon>Pezizomycotina</taxon>
        <taxon>Orbiliomycetes</taxon>
        <taxon>Orbiliales</taxon>
        <taxon>Orbiliaceae</taxon>
        <taxon>Drechslerella</taxon>
    </lineage>
</organism>
<evidence type="ECO:0000256" key="3">
    <source>
        <dbReference type="ARBA" id="ARBA00022515"/>
    </source>
</evidence>
<keyword evidence="7 9" id="KW-0411">Iron-sulfur</keyword>
<keyword evidence="5 9" id="KW-0479">Metal-binding</keyword>
<dbReference type="GO" id="GO:0051539">
    <property type="term" value="F:4 iron, 4 sulfur cluster binding"/>
    <property type="evidence" value="ECO:0007669"/>
    <property type="project" value="UniProtKB-UniRule"/>
</dbReference>
<dbReference type="Proteomes" id="UP000024837">
    <property type="component" value="Unassembled WGS sequence"/>
</dbReference>
<dbReference type="PANTHER" id="PTHR10537:SF3">
    <property type="entry name" value="DNA PRIMASE LARGE SUBUNIT"/>
    <property type="match status" value="1"/>
</dbReference>
<feature type="binding site" evidence="10">
    <location>
        <position position="416"/>
    </location>
    <ligand>
        <name>[4Fe-4S] cluster</name>
        <dbReference type="ChEBI" id="CHEBI:49883"/>
    </ligand>
</feature>
<dbReference type="OrthoDB" id="421393at2759"/>
<evidence type="ECO:0000313" key="14">
    <source>
        <dbReference type="Proteomes" id="UP000024837"/>
    </source>
</evidence>
<comment type="function">
    <text evidence="9">DNA primase is the polymerase that synthesizes small RNA primers for the Okazaki fragments made during discontinuous DNA replication.</text>
</comment>
<comment type="similarity">
    <text evidence="1 9">Belongs to the eukaryotic-type primase large subunit family.</text>
</comment>
<feature type="binding site" evidence="10">
    <location>
        <position position="399"/>
    </location>
    <ligand>
        <name>[4Fe-4S] cluster</name>
        <dbReference type="ChEBI" id="CHEBI:49883"/>
    </ligand>
</feature>
<protein>
    <recommendedName>
        <fullName evidence="9">DNA primase large subunit</fullName>
    </recommendedName>
</protein>
<dbReference type="GO" id="GO:0006302">
    <property type="term" value="P:double-strand break repair"/>
    <property type="evidence" value="ECO:0007669"/>
    <property type="project" value="EnsemblFungi"/>
</dbReference>
<dbReference type="Pfam" id="PF04104">
    <property type="entry name" value="DNA_primase_lrg"/>
    <property type="match status" value="1"/>
</dbReference>
<dbReference type="CDD" id="cd07322">
    <property type="entry name" value="PriL_PriS_Eukaryotic"/>
    <property type="match status" value="1"/>
</dbReference>
<reference evidence="13 14" key="1">
    <citation type="submission" date="2013-05" db="EMBL/GenBank/DDBJ databases">
        <title>Drechslerella stenobrocha genome reveals carnivorous origination and mechanical trapping mechanism of predatory fungi.</title>
        <authorList>
            <person name="Liu X."/>
            <person name="Zhang W."/>
            <person name="Liu K."/>
        </authorList>
    </citation>
    <scope>NUCLEOTIDE SEQUENCE [LARGE SCALE GENOMIC DNA]</scope>
    <source>
        <strain evidence="13 14">248</strain>
    </source>
</reference>
<keyword evidence="3 9" id="KW-0639">Primosome</keyword>
<feature type="domain" description="DNA primase large subunit C-terminal" evidence="12">
    <location>
        <begin position="316"/>
        <end position="491"/>
    </location>
</feature>
<dbReference type="Gene3D" id="1.20.930.80">
    <property type="match status" value="1"/>
</dbReference>
<dbReference type="GO" id="GO:0006270">
    <property type="term" value="P:DNA replication initiation"/>
    <property type="evidence" value="ECO:0007669"/>
    <property type="project" value="EnsemblFungi"/>
</dbReference>
<dbReference type="GO" id="GO:0006269">
    <property type="term" value="P:DNA replication, synthesis of primer"/>
    <property type="evidence" value="ECO:0007669"/>
    <property type="project" value="UniProtKB-KW"/>
</dbReference>
<dbReference type="AlphaFoldDB" id="W7HUF9"/>
<dbReference type="EMBL" id="KI966460">
    <property type="protein sequence ID" value="EWC43488.1"/>
    <property type="molecule type" value="Genomic_DNA"/>
</dbReference>
<sequence>MQGADAIRRARREKRGNNLAGIANKDTGLPYPTRLNFYDKPPTDEVSLEEFEQWAIDRLRILGEIETCLFRNNTPSEIDATLKRLLEKYMPLNSNQTIPEAERSNPRQFAGLTAERRKDHYSHFILRLAFARSDDLRRRFTRTEGILFRYRYNTDDTRERHEFMTALQLDSQPVSEGEKARLAEDLKAVLTAGGGNARMNAEKARAQFDAETYIKVDWDRVADLVETRRVFIRAGKAYLPSSALLSLVLAEFTKRLDAALIKTARVLPRLDEQDRLIPILNHLSKGFSAPEYNSSATPATLSGEAITAAQVDSLVSHFPLCMRHLHGSVRRDKHLRHFGRLQYGLFLKGIGLSIDEALVFWRQSFSKFTDEQFNKEYRYNIRHSYGLQGAGRNYKPYSCQQILMEHPPGTGDAHGCPYRHFSVDNLTAAMSTLMGVDDRSVVSGVKQDVAARKYHLACNRVFEHLHEKELKRDKDAGGGVRDTIVHPNEYFDRSWNLRNPEKARKAQARTQVKDEDETMT</sequence>
<evidence type="ECO:0000256" key="10">
    <source>
        <dbReference type="PIRSR" id="PIRSR009449-1"/>
    </source>
</evidence>
<dbReference type="PIRSF" id="PIRSF009449">
    <property type="entry name" value="DNA_primase_large_subunit"/>
    <property type="match status" value="1"/>
</dbReference>
<evidence type="ECO:0000313" key="13">
    <source>
        <dbReference type="EMBL" id="EWC43488.1"/>
    </source>
</evidence>
<dbReference type="GO" id="GO:0005658">
    <property type="term" value="C:alpha DNA polymerase:primase complex"/>
    <property type="evidence" value="ECO:0007669"/>
    <property type="project" value="EnsemblFungi"/>
</dbReference>
<dbReference type="PANTHER" id="PTHR10537">
    <property type="entry name" value="DNA PRIMASE LARGE SUBUNIT"/>
    <property type="match status" value="1"/>
</dbReference>
<keyword evidence="6 9" id="KW-0408">Iron</keyword>
<evidence type="ECO:0000256" key="6">
    <source>
        <dbReference type="ARBA" id="ARBA00023004"/>
    </source>
</evidence>
<dbReference type="InterPro" id="IPR058560">
    <property type="entry name" value="DNA_primase_C"/>
</dbReference>
<keyword evidence="14" id="KW-1185">Reference proteome</keyword>
<evidence type="ECO:0000259" key="12">
    <source>
        <dbReference type="Pfam" id="PF04104"/>
    </source>
</evidence>
<proteinExistence type="inferred from homology"/>
<dbReference type="GO" id="GO:0003697">
    <property type="term" value="F:single-stranded DNA binding"/>
    <property type="evidence" value="ECO:0007669"/>
    <property type="project" value="EnsemblFungi"/>
</dbReference>
<feature type="region of interest" description="Disordered" evidence="11">
    <location>
        <begin position="496"/>
        <end position="520"/>
    </location>
</feature>
<evidence type="ECO:0000256" key="4">
    <source>
        <dbReference type="ARBA" id="ARBA00022705"/>
    </source>
</evidence>
<dbReference type="GO" id="GO:0005635">
    <property type="term" value="C:nuclear envelope"/>
    <property type="evidence" value="ECO:0007669"/>
    <property type="project" value="EnsemblFungi"/>
</dbReference>
<feature type="binding site" evidence="10">
    <location>
        <position position="458"/>
    </location>
    <ligand>
        <name>[4Fe-4S] cluster</name>
        <dbReference type="ChEBI" id="CHEBI:49883"/>
    </ligand>
</feature>
<evidence type="ECO:0000256" key="11">
    <source>
        <dbReference type="SAM" id="MobiDB-lite"/>
    </source>
</evidence>
<name>W7HUF9_9PEZI</name>
<dbReference type="GO" id="GO:0003899">
    <property type="term" value="F:DNA-directed RNA polymerase activity"/>
    <property type="evidence" value="ECO:0007669"/>
    <property type="project" value="EnsemblFungi"/>
</dbReference>
<feature type="binding site" evidence="10">
    <location>
        <position position="321"/>
    </location>
    <ligand>
        <name>[4Fe-4S] cluster</name>
        <dbReference type="ChEBI" id="CHEBI:49883"/>
    </ligand>
</feature>
<evidence type="ECO:0000256" key="7">
    <source>
        <dbReference type="ARBA" id="ARBA00023014"/>
    </source>
</evidence>
<accession>W7HUF9</accession>
<dbReference type="HOGENOM" id="CLU_026253_1_0_1"/>